<protein>
    <recommendedName>
        <fullName evidence="4">Integral membrane protein</fullName>
    </recommendedName>
</protein>
<evidence type="ECO:0000313" key="2">
    <source>
        <dbReference type="EMBL" id="MFB9770020.1"/>
    </source>
</evidence>
<feature type="transmembrane region" description="Helical" evidence="1">
    <location>
        <begin position="403"/>
        <end position="423"/>
    </location>
</feature>
<organism evidence="2 3">
    <name type="scientific">Lactiplantibacillus modestisalitolerans</name>
    <dbReference type="NCBI Taxonomy" id="1457219"/>
    <lineage>
        <taxon>Bacteria</taxon>
        <taxon>Bacillati</taxon>
        <taxon>Bacillota</taxon>
        <taxon>Bacilli</taxon>
        <taxon>Lactobacillales</taxon>
        <taxon>Lactobacillaceae</taxon>
        <taxon>Lactiplantibacillus</taxon>
    </lineage>
</organism>
<feature type="transmembrane region" description="Helical" evidence="1">
    <location>
        <begin position="38"/>
        <end position="59"/>
    </location>
</feature>
<proteinExistence type="predicted"/>
<feature type="transmembrane region" description="Helical" evidence="1">
    <location>
        <begin position="71"/>
        <end position="90"/>
    </location>
</feature>
<dbReference type="Proteomes" id="UP001589691">
    <property type="component" value="Unassembled WGS sequence"/>
</dbReference>
<feature type="transmembrane region" description="Helical" evidence="1">
    <location>
        <begin position="232"/>
        <end position="261"/>
    </location>
</feature>
<keyword evidence="1" id="KW-0472">Membrane</keyword>
<feature type="transmembrane region" description="Helical" evidence="1">
    <location>
        <begin position="654"/>
        <end position="675"/>
    </location>
</feature>
<keyword evidence="1" id="KW-1133">Transmembrane helix</keyword>
<reference evidence="2 3" key="1">
    <citation type="submission" date="2024-09" db="EMBL/GenBank/DDBJ databases">
        <authorList>
            <person name="Sun Q."/>
            <person name="Mori K."/>
        </authorList>
    </citation>
    <scope>NUCLEOTIDE SEQUENCE [LARGE SCALE GENOMIC DNA]</scope>
    <source>
        <strain evidence="2 3">TBRC 4576</strain>
    </source>
</reference>
<feature type="transmembrane region" description="Helical" evidence="1">
    <location>
        <begin position="179"/>
        <end position="197"/>
    </location>
</feature>
<sequence length="681" mass="76898">MKGLRIVTGAASLILGWALIVALVEPVAFLGDQDWPAPSVLLCFGLALLILINALSWWLRRWSALTYRRVLVGLLLVLFISQLVVALNWVDVSRADAFFVREQALRLSQGQTHWSAYFQIYPNNVNGTLLAGVALKLSALVTANPWRLLNVVRFAWMDTALLSSAYLLQRWHRARPGHFWLLLLWLTAVPLYAYGLYAYTDALVFPVVVNSLALLTRATQVPRRLRAWGLRLLALGLVALAVAVKSNMVVVWIALVLTFAVQRLLGNWSGRKTVGALLLSVATLGLVFSLMSAWQRQSGFKRNPDRQLPPTSWIAMSYDPRFAGEYDHTDFDTVNLQPTAKAKRQTANRLLKQHFQTLGWSGVMSHWAQKLRVFWSMGDFDSFRLTTQWIHAPQWYQVKQRTVQFWLVIMTQVLYATCLLFAIRVLWSQRRWRAATSYLALTILGLTAFHVLFWEVEPRYALPLWPGLVLLASRGAADWPRLRVPDRQAGLRVLASGLALVCLTELWQTSRTTGFTETRVALQENGDYVLPTSRRLAAGAHWRFTIKTSGPSDRLQLTPRTTAIDQPVTVTVRDKNRVLGRKLGPATQLQTIRYRPTTARRLRVTITNRGRRPVAYGAMVAHYAPQTGRVTAQAHAYPQYDVKWDHPTVTLSNGWVPVVVVGTVLAVSLMALAWTPKTKRS</sequence>
<feature type="transmembrane region" description="Helical" evidence="1">
    <location>
        <begin position="273"/>
        <end position="294"/>
    </location>
</feature>
<keyword evidence="1" id="KW-0812">Transmembrane</keyword>
<keyword evidence="3" id="KW-1185">Reference proteome</keyword>
<evidence type="ECO:0000256" key="1">
    <source>
        <dbReference type="SAM" id="Phobius"/>
    </source>
</evidence>
<feature type="transmembrane region" description="Helical" evidence="1">
    <location>
        <begin position="203"/>
        <end position="220"/>
    </location>
</feature>
<name>A0ABV5WW51_9LACO</name>
<evidence type="ECO:0000313" key="3">
    <source>
        <dbReference type="Proteomes" id="UP001589691"/>
    </source>
</evidence>
<dbReference type="EMBL" id="JBHLZY010000022">
    <property type="protein sequence ID" value="MFB9770020.1"/>
    <property type="molecule type" value="Genomic_DNA"/>
</dbReference>
<feature type="transmembrane region" description="Helical" evidence="1">
    <location>
        <begin position="435"/>
        <end position="454"/>
    </location>
</feature>
<evidence type="ECO:0008006" key="4">
    <source>
        <dbReference type="Google" id="ProtNLM"/>
    </source>
</evidence>
<dbReference type="RefSeq" id="WP_137641691.1">
    <property type="nucleotide sequence ID" value="NZ_BJEA01000002.1"/>
</dbReference>
<gene>
    <name evidence="2" type="ORF">ACFFLI_09125</name>
</gene>
<accession>A0ABV5WW51</accession>
<comment type="caution">
    <text evidence="2">The sequence shown here is derived from an EMBL/GenBank/DDBJ whole genome shotgun (WGS) entry which is preliminary data.</text>
</comment>